<evidence type="ECO:0000313" key="12">
    <source>
        <dbReference type="Proteomes" id="UP000078532"/>
    </source>
</evidence>
<keyword evidence="7 9" id="KW-0324">Glycolysis</keyword>
<comment type="similarity">
    <text evidence="2 9 10">Belongs to the triosephosphate isomerase family.</text>
</comment>
<comment type="function">
    <text evidence="9">Involved in the gluconeogenesis. Catalyzes stereospecifically the conversion of dihydroxyacetone phosphate (DHAP) to D-glyceraldehyde-3-phosphate (G3P).</text>
</comment>
<keyword evidence="6 9" id="KW-0963">Cytoplasm</keyword>
<comment type="subunit">
    <text evidence="9 10">Homodimer.</text>
</comment>
<dbReference type="Pfam" id="PF00121">
    <property type="entry name" value="TIM"/>
    <property type="match status" value="1"/>
</dbReference>
<dbReference type="OrthoDB" id="9809429at2"/>
<gene>
    <name evidence="9" type="primary">tpiA</name>
    <name evidence="11" type="ORF">A6M21_01080</name>
</gene>
<feature type="binding site" evidence="9">
    <location>
        <position position="173"/>
    </location>
    <ligand>
        <name>substrate</name>
    </ligand>
</feature>
<dbReference type="RefSeq" id="WP_066670289.1">
    <property type="nucleotide sequence ID" value="NZ_LYVF01000184.1"/>
</dbReference>
<evidence type="ECO:0000256" key="6">
    <source>
        <dbReference type="ARBA" id="ARBA00022490"/>
    </source>
</evidence>
<dbReference type="GO" id="GO:0005829">
    <property type="term" value="C:cytosol"/>
    <property type="evidence" value="ECO:0007669"/>
    <property type="project" value="TreeGrafter"/>
</dbReference>
<dbReference type="InterPro" id="IPR022896">
    <property type="entry name" value="TrioseP_Isoase_bac/euk"/>
</dbReference>
<feature type="active site" description="Proton acceptor" evidence="9">
    <location>
        <position position="167"/>
    </location>
</feature>
<dbReference type="GO" id="GO:0046166">
    <property type="term" value="P:glyceraldehyde-3-phosphate biosynthetic process"/>
    <property type="evidence" value="ECO:0007669"/>
    <property type="project" value="TreeGrafter"/>
</dbReference>
<keyword evidence="12" id="KW-1185">Reference proteome</keyword>
<dbReference type="InterPro" id="IPR013785">
    <property type="entry name" value="Aldolase_TIM"/>
</dbReference>
<dbReference type="SUPFAM" id="SSF51351">
    <property type="entry name" value="Triosephosphate isomerase (TIM)"/>
    <property type="match status" value="1"/>
</dbReference>
<dbReference type="GO" id="GO:0019563">
    <property type="term" value="P:glycerol catabolic process"/>
    <property type="evidence" value="ECO:0007669"/>
    <property type="project" value="TreeGrafter"/>
</dbReference>
<dbReference type="GO" id="GO:0006096">
    <property type="term" value="P:glycolytic process"/>
    <property type="evidence" value="ECO:0007669"/>
    <property type="project" value="UniProtKB-UniRule"/>
</dbReference>
<evidence type="ECO:0000256" key="2">
    <source>
        <dbReference type="ARBA" id="ARBA00007422"/>
    </source>
</evidence>
<dbReference type="STRING" id="1838280.A6M21_01080"/>
<sequence length="259" mass="26937">MRVPLMAGNWKMYKTVDQAVEFVRGLKAALAGAGGAEVAVCPPFTALAAVARELAGSQIALGAQNMYWAEEGAFTGEISPLMLKEIGCRYIILGHSERRQYFGETDQTVNKKVKAALKHGLTPIVCVGEQLAEREAGRTEAVIKTQIDGSLAGLTADELAGLVVAYEPVWAIGTGRTASTRDAQQVNGYIRALLAGLAGHGAAGRVRIQYGGSVKPDNAAGLMAEPDIDGALVGGASLQVDSFAAIVRAAGNREAGNGN</sequence>
<comment type="subcellular location">
    <subcellularLocation>
        <location evidence="9 10">Cytoplasm</location>
    </subcellularLocation>
</comment>
<comment type="pathway">
    <text evidence="9 10">Carbohydrate biosynthesis; gluconeogenesis.</text>
</comment>
<dbReference type="InterPro" id="IPR035990">
    <property type="entry name" value="TIM_sf"/>
</dbReference>
<dbReference type="AlphaFoldDB" id="A0A1B7LC29"/>
<accession>A0A1B7LC29</accession>
<dbReference type="HAMAP" id="MF_00147_B">
    <property type="entry name" value="TIM_B"/>
    <property type="match status" value="1"/>
</dbReference>
<evidence type="ECO:0000256" key="7">
    <source>
        <dbReference type="ARBA" id="ARBA00023152"/>
    </source>
</evidence>
<evidence type="ECO:0000256" key="4">
    <source>
        <dbReference type="ARBA" id="ARBA00019397"/>
    </source>
</evidence>
<keyword evidence="5 9" id="KW-0312">Gluconeogenesis</keyword>
<reference evidence="11 12" key="1">
    <citation type="submission" date="2016-04" db="EMBL/GenBank/DDBJ databases">
        <authorList>
            <person name="Evans L.H."/>
            <person name="Alamgir A."/>
            <person name="Owens N."/>
            <person name="Weber N.D."/>
            <person name="Virtaneva K."/>
            <person name="Barbian K."/>
            <person name="Babar A."/>
            <person name="Rosenke K."/>
        </authorList>
    </citation>
    <scope>NUCLEOTIDE SEQUENCE [LARGE SCALE GENOMIC DNA]</scope>
    <source>
        <strain evidence="11 12">LMa1</strain>
    </source>
</reference>
<comment type="caution">
    <text evidence="11">The sequence shown here is derived from an EMBL/GenBank/DDBJ whole genome shotgun (WGS) entry which is preliminary data.</text>
</comment>
<dbReference type="UniPathway" id="UPA00109">
    <property type="reaction ID" value="UER00189"/>
</dbReference>
<dbReference type="PROSITE" id="PS51440">
    <property type="entry name" value="TIM_2"/>
    <property type="match status" value="1"/>
</dbReference>
<dbReference type="EMBL" id="LYVF01000184">
    <property type="protein sequence ID" value="OAT80224.1"/>
    <property type="molecule type" value="Genomic_DNA"/>
</dbReference>
<dbReference type="FunFam" id="3.20.20.70:FF:000016">
    <property type="entry name" value="Triosephosphate isomerase"/>
    <property type="match status" value="1"/>
</dbReference>
<evidence type="ECO:0000256" key="9">
    <source>
        <dbReference type="HAMAP-Rule" id="MF_00147"/>
    </source>
</evidence>
<comment type="catalytic activity">
    <reaction evidence="9 10">
        <text>D-glyceraldehyde 3-phosphate = dihydroxyacetone phosphate</text>
        <dbReference type="Rhea" id="RHEA:18585"/>
        <dbReference type="ChEBI" id="CHEBI:57642"/>
        <dbReference type="ChEBI" id="CHEBI:59776"/>
        <dbReference type="EC" id="5.3.1.1"/>
    </reaction>
</comment>
<dbReference type="InterPro" id="IPR000652">
    <property type="entry name" value="Triosephosphate_isomerase"/>
</dbReference>
<dbReference type="GO" id="GO:0004807">
    <property type="term" value="F:triose-phosphate isomerase activity"/>
    <property type="evidence" value="ECO:0007669"/>
    <property type="project" value="UniProtKB-UniRule"/>
</dbReference>
<evidence type="ECO:0000256" key="3">
    <source>
        <dbReference type="ARBA" id="ARBA00011940"/>
    </source>
</evidence>
<dbReference type="InterPro" id="IPR020861">
    <property type="entry name" value="Triosephosphate_isomerase_AS"/>
</dbReference>
<proteinExistence type="inferred from homology"/>
<dbReference type="UniPathway" id="UPA00138"/>
<keyword evidence="8 9" id="KW-0413">Isomerase</keyword>
<dbReference type="GO" id="GO:0006094">
    <property type="term" value="P:gluconeogenesis"/>
    <property type="evidence" value="ECO:0007669"/>
    <property type="project" value="UniProtKB-UniRule"/>
</dbReference>
<dbReference type="PROSITE" id="PS00171">
    <property type="entry name" value="TIM_1"/>
    <property type="match status" value="1"/>
</dbReference>
<protein>
    <recommendedName>
        <fullName evidence="4 9">Triosephosphate isomerase</fullName>
        <shortName evidence="9">TIM</shortName>
        <shortName evidence="9">TPI</shortName>
        <ecNumber evidence="3 9">5.3.1.1</ecNumber>
    </recommendedName>
    <alternativeName>
        <fullName evidence="9">Triose-phosphate isomerase</fullName>
    </alternativeName>
</protein>
<dbReference type="Gene3D" id="3.20.20.70">
    <property type="entry name" value="Aldolase class I"/>
    <property type="match status" value="1"/>
</dbReference>
<organism evidence="11 12">
    <name type="scientific">Desulfotomaculum copahuensis</name>
    <dbReference type="NCBI Taxonomy" id="1838280"/>
    <lineage>
        <taxon>Bacteria</taxon>
        <taxon>Bacillati</taxon>
        <taxon>Bacillota</taxon>
        <taxon>Clostridia</taxon>
        <taxon>Eubacteriales</taxon>
        <taxon>Desulfotomaculaceae</taxon>
        <taxon>Desulfotomaculum</taxon>
    </lineage>
</organism>
<feature type="binding site" evidence="9">
    <location>
        <begin position="234"/>
        <end position="235"/>
    </location>
    <ligand>
        <name>substrate</name>
    </ligand>
</feature>
<evidence type="ECO:0000256" key="8">
    <source>
        <dbReference type="ARBA" id="ARBA00023235"/>
    </source>
</evidence>
<dbReference type="PANTHER" id="PTHR21139">
    <property type="entry name" value="TRIOSEPHOSPHATE ISOMERASE"/>
    <property type="match status" value="1"/>
</dbReference>
<evidence type="ECO:0000256" key="5">
    <source>
        <dbReference type="ARBA" id="ARBA00022432"/>
    </source>
</evidence>
<evidence type="ECO:0000256" key="10">
    <source>
        <dbReference type="RuleBase" id="RU363013"/>
    </source>
</evidence>
<comment type="pathway">
    <text evidence="1 9 10">Carbohydrate degradation; glycolysis; D-glyceraldehyde 3-phosphate from glycerone phosphate: step 1/1.</text>
</comment>
<dbReference type="PANTHER" id="PTHR21139:SF42">
    <property type="entry name" value="TRIOSEPHOSPHATE ISOMERASE"/>
    <property type="match status" value="1"/>
</dbReference>
<feature type="binding site" evidence="9">
    <location>
        <begin position="9"/>
        <end position="11"/>
    </location>
    <ligand>
        <name>substrate</name>
    </ligand>
</feature>
<name>A0A1B7LC29_9FIRM</name>
<dbReference type="EC" id="5.3.1.1" evidence="3 9"/>
<feature type="binding site" evidence="9">
    <location>
        <position position="213"/>
    </location>
    <ligand>
        <name>substrate</name>
    </ligand>
</feature>
<feature type="active site" description="Electrophile" evidence="9">
    <location>
        <position position="95"/>
    </location>
</feature>
<dbReference type="CDD" id="cd00311">
    <property type="entry name" value="TIM"/>
    <property type="match status" value="1"/>
</dbReference>
<dbReference type="NCBIfam" id="TIGR00419">
    <property type="entry name" value="tim"/>
    <property type="match status" value="1"/>
</dbReference>
<evidence type="ECO:0000313" key="11">
    <source>
        <dbReference type="EMBL" id="OAT80224.1"/>
    </source>
</evidence>
<dbReference type="Proteomes" id="UP000078532">
    <property type="component" value="Unassembled WGS sequence"/>
</dbReference>
<evidence type="ECO:0000256" key="1">
    <source>
        <dbReference type="ARBA" id="ARBA00004680"/>
    </source>
</evidence>